<protein>
    <submittedName>
        <fullName evidence="1">Uncharacterized protein</fullName>
    </submittedName>
</protein>
<evidence type="ECO:0000313" key="1">
    <source>
        <dbReference type="EMBL" id="KAJ9077583.1"/>
    </source>
</evidence>
<accession>A0ACC2TSQ7</accession>
<gene>
    <name evidence="1" type="ORF">DSO57_1015591</name>
</gene>
<organism evidence="1 2">
    <name type="scientific">Entomophthora muscae</name>
    <dbReference type="NCBI Taxonomy" id="34485"/>
    <lineage>
        <taxon>Eukaryota</taxon>
        <taxon>Fungi</taxon>
        <taxon>Fungi incertae sedis</taxon>
        <taxon>Zoopagomycota</taxon>
        <taxon>Entomophthoromycotina</taxon>
        <taxon>Entomophthoromycetes</taxon>
        <taxon>Entomophthorales</taxon>
        <taxon>Entomophthoraceae</taxon>
        <taxon>Entomophthora</taxon>
    </lineage>
</organism>
<evidence type="ECO:0000313" key="2">
    <source>
        <dbReference type="Proteomes" id="UP001165960"/>
    </source>
</evidence>
<name>A0ACC2TSQ7_9FUNG</name>
<dbReference type="EMBL" id="QTSX02002191">
    <property type="protein sequence ID" value="KAJ9077583.1"/>
    <property type="molecule type" value="Genomic_DNA"/>
</dbReference>
<reference evidence="1" key="1">
    <citation type="submission" date="2022-04" db="EMBL/GenBank/DDBJ databases">
        <title>Genome of the entomopathogenic fungus Entomophthora muscae.</title>
        <authorList>
            <person name="Elya C."/>
            <person name="Lovett B.R."/>
            <person name="Lee E."/>
            <person name="Macias A.M."/>
            <person name="Hajek A.E."/>
            <person name="De Bivort B.L."/>
            <person name="Kasson M.T."/>
            <person name="De Fine Licht H.H."/>
            <person name="Stajich J.E."/>
        </authorList>
    </citation>
    <scope>NUCLEOTIDE SEQUENCE</scope>
    <source>
        <strain evidence="1">Berkeley</strain>
    </source>
</reference>
<dbReference type="Proteomes" id="UP001165960">
    <property type="component" value="Unassembled WGS sequence"/>
</dbReference>
<comment type="caution">
    <text evidence="1">The sequence shown here is derived from an EMBL/GenBank/DDBJ whole genome shotgun (WGS) entry which is preliminary data.</text>
</comment>
<sequence>MSVNRPVTKPPKPTQLLAQNVCCFLEANKYAVITPPICVFYLCTLLAAYLMVRGNPGQLLYLLDDLPGKAHDMLSTGEKLAKSLICDNFNFTLSDMTSMVPLLEETYTLNSLV</sequence>
<keyword evidence="2" id="KW-1185">Reference proteome</keyword>
<proteinExistence type="predicted"/>